<reference evidence="1 2" key="1">
    <citation type="journal article" date="2019" name="Sci. Rep.">
        <title>Orb-weaving spider Araneus ventricosus genome elucidates the spidroin gene catalogue.</title>
        <authorList>
            <person name="Kono N."/>
            <person name="Nakamura H."/>
            <person name="Ohtoshi R."/>
            <person name="Moran D.A.P."/>
            <person name="Shinohara A."/>
            <person name="Yoshida Y."/>
            <person name="Fujiwara M."/>
            <person name="Mori M."/>
            <person name="Tomita M."/>
            <person name="Arakawa K."/>
        </authorList>
    </citation>
    <scope>NUCLEOTIDE SEQUENCE [LARGE SCALE GENOMIC DNA]</scope>
</reference>
<dbReference type="AlphaFoldDB" id="A0A4Y2K663"/>
<evidence type="ECO:0000313" key="2">
    <source>
        <dbReference type="Proteomes" id="UP000499080"/>
    </source>
</evidence>
<keyword evidence="2" id="KW-1185">Reference proteome</keyword>
<accession>A0A4Y2K663</accession>
<dbReference type="Proteomes" id="UP000499080">
    <property type="component" value="Unassembled WGS sequence"/>
</dbReference>
<comment type="caution">
    <text evidence="1">The sequence shown here is derived from an EMBL/GenBank/DDBJ whole genome shotgun (WGS) entry which is preliminary data.</text>
</comment>
<gene>
    <name evidence="1" type="ORF">AVEN_63406_1</name>
</gene>
<organism evidence="1 2">
    <name type="scientific">Araneus ventricosus</name>
    <name type="common">Orbweaver spider</name>
    <name type="synonym">Epeira ventricosa</name>
    <dbReference type="NCBI Taxonomy" id="182803"/>
    <lineage>
        <taxon>Eukaryota</taxon>
        <taxon>Metazoa</taxon>
        <taxon>Ecdysozoa</taxon>
        <taxon>Arthropoda</taxon>
        <taxon>Chelicerata</taxon>
        <taxon>Arachnida</taxon>
        <taxon>Araneae</taxon>
        <taxon>Araneomorphae</taxon>
        <taxon>Entelegynae</taxon>
        <taxon>Araneoidea</taxon>
        <taxon>Araneidae</taxon>
        <taxon>Araneus</taxon>
    </lineage>
</organism>
<proteinExistence type="predicted"/>
<dbReference type="EMBL" id="BGPR01004261">
    <property type="protein sequence ID" value="GBM97704.1"/>
    <property type="molecule type" value="Genomic_DNA"/>
</dbReference>
<name>A0A4Y2K663_ARAVE</name>
<sequence length="108" mass="12483">MMKNFICFTSILSYGQPKDPPIKNANSKAYAISNSSTRCTCFISNYSIDLSERTPDNFLLDRRIVKKLSEKICVNLQLTYSFYPYTHIRASLPIQANILLYEKLYVLL</sequence>
<protein>
    <submittedName>
        <fullName evidence="1">Uncharacterized protein</fullName>
    </submittedName>
</protein>
<evidence type="ECO:0000313" key="1">
    <source>
        <dbReference type="EMBL" id="GBM97704.1"/>
    </source>
</evidence>